<dbReference type="CDD" id="cd15039">
    <property type="entry name" value="7tmB3_Methuselah-like"/>
    <property type="match status" value="1"/>
</dbReference>
<dbReference type="VEuPathDB" id="VectorBase:SCAU001540"/>
<evidence type="ECO:0000256" key="7">
    <source>
        <dbReference type="ARBA" id="ARBA00023040"/>
    </source>
</evidence>
<sequence length="468" mass="53772">MEYFCYFILSIVVLFSSSSVLAEKTVEKCQFKDTVDLSDLLPLDNGSYIYHNVTIPKTKVATYNYTLGFGYVRHQAKSHLRGCVCGISQKCVKLCCKHGQYYNEETFECEKVPLHLNKPEDIDIAMEGGGNIKNVNIFKYFVPQVGKPCKYLESLTMEDDIWELQENGEIRVDISGRHEYLDTLNYCLSPYRYEGSNVNVLVPLVCPEKYEESIGFTATNYAMAISVLFLIPVVLIYLSVQELRENMQGKIMICYLVALMGGYSILSIINISELVFSPVECAFLGFSAYFCLIGSFLWLGVLYFDIWRNSYDFAEKILRKRFIIYSLYAWGIAALLTGLTMWAQLTKIVPKIYKPGVGYNFCWIDTFKWAATIYYYGPYAAITIWNFATLLLLCLRRKQSETSGLAVPILFFTLGFLWTLDIVSYCLRDLHYADNLFMVTDVCFALQGVWMFMILVLRPRILAAIKKR</sequence>
<feature type="signal peptide" evidence="14">
    <location>
        <begin position="1"/>
        <end position="22"/>
    </location>
</feature>
<keyword evidence="3" id="KW-1003">Cell membrane</keyword>
<organism evidence="16 17">
    <name type="scientific">Stomoxys calcitrans</name>
    <name type="common">Stable fly</name>
    <name type="synonym">Conops calcitrans</name>
    <dbReference type="NCBI Taxonomy" id="35570"/>
    <lineage>
        <taxon>Eukaryota</taxon>
        <taxon>Metazoa</taxon>
        <taxon>Ecdysozoa</taxon>
        <taxon>Arthropoda</taxon>
        <taxon>Hexapoda</taxon>
        <taxon>Insecta</taxon>
        <taxon>Pterygota</taxon>
        <taxon>Neoptera</taxon>
        <taxon>Endopterygota</taxon>
        <taxon>Diptera</taxon>
        <taxon>Brachycera</taxon>
        <taxon>Muscomorpha</taxon>
        <taxon>Muscoidea</taxon>
        <taxon>Muscidae</taxon>
        <taxon>Stomoxys</taxon>
    </lineage>
</organism>
<dbReference type="InterPro" id="IPR023311">
    <property type="entry name" value="Methusela_ecto_dom_2"/>
</dbReference>
<dbReference type="AlphaFoldDB" id="A0A1I8NS24"/>
<evidence type="ECO:0000256" key="13">
    <source>
        <dbReference type="SAM" id="Phobius"/>
    </source>
</evidence>
<evidence type="ECO:0000256" key="4">
    <source>
        <dbReference type="ARBA" id="ARBA00022692"/>
    </source>
</evidence>
<feature type="transmembrane region" description="Helical" evidence="13">
    <location>
        <begin position="221"/>
        <end position="240"/>
    </location>
</feature>
<dbReference type="PANTHER" id="PTHR47154:SF2">
    <property type="entry name" value="G-PROTEIN COUPLED RECEPTOR MTH-RELATED"/>
    <property type="match status" value="1"/>
</dbReference>
<keyword evidence="7" id="KW-0297">G-protein coupled receptor</keyword>
<feature type="transmembrane region" description="Helical" evidence="13">
    <location>
        <begin position="283"/>
        <end position="304"/>
    </location>
</feature>
<feature type="transmembrane region" description="Helical" evidence="13">
    <location>
        <begin position="436"/>
        <end position="457"/>
    </location>
</feature>
<keyword evidence="11" id="KW-0325">Glycoprotein</keyword>
<feature type="domain" description="G-protein coupled receptors family 2 profile 2" evidence="15">
    <location>
        <begin position="215"/>
        <end position="391"/>
    </location>
</feature>
<dbReference type="Pfam" id="PF06652">
    <property type="entry name" value="Methuselah_N"/>
    <property type="match status" value="1"/>
</dbReference>
<keyword evidence="17" id="KW-1185">Reference proteome</keyword>
<reference evidence="16" key="1">
    <citation type="submission" date="2020-05" db="UniProtKB">
        <authorList>
            <consortium name="EnsemblMetazoa"/>
        </authorList>
    </citation>
    <scope>IDENTIFICATION</scope>
    <source>
        <strain evidence="16">USDA</strain>
    </source>
</reference>
<dbReference type="STRING" id="35570.A0A1I8NS24"/>
<feature type="transmembrane region" description="Helical" evidence="13">
    <location>
        <begin position="405"/>
        <end position="424"/>
    </location>
</feature>
<keyword evidence="6 13" id="KW-1133">Transmembrane helix</keyword>
<dbReference type="GO" id="GO:0008528">
    <property type="term" value="F:G protein-coupled peptide receptor activity"/>
    <property type="evidence" value="ECO:0007669"/>
    <property type="project" value="TreeGrafter"/>
</dbReference>
<evidence type="ECO:0000256" key="10">
    <source>
        <dbReference type="ARBA" id="ARBA00023170"/>
    </source>
</evidence>
<dbReference type="SUPFAM" id="SSF63877">
    <property type="entry name" value="Methuselah ectodomain"/>
    <property type="match status" value="1"/>
</dbReference>
<evidence type="ECO:0000256" key="11">
    <source>
        <dbReference type="ARBA" id="ARBA00023180"/>
    </source>
</evidence>
<dbReference type="Gene3D" id="2.30.160.11">
    <property type="match status" value="1"/>
</dbReference>
<comment type="similarity">
    <text evidence="2">Belongs to the G-protein coupled receptor 2 family. Mth subfamily.</text>
</comment>
<keyword evidence="5 14" id="KW-0732">Signal</keyword>
<feature type="transmembrane region" description="Helical" evidence="13">
    <location>
        <begin position="252"/>
        <end position="271"/>
    </location>
</feature>
<feature type="transmembrane region" description="Helical" evidence="13">
    <location>
        <begin position="325"/>
        <end position="345"/>
    </location>
</feature>
<dbReference type="GO" id="GO:0005886">
    <property type="term" value="C:plasma membrane"/>
    <property type="evidence" value="ECO:0007669"/>
    <property type="project" value="UniProtKB-SubCell"/>
</dbReference>
<gene>
    <name evidence="16" type="primary">106093650</name>
</gene>
<dbReference type="InterPro" id="IPR051384">
    <property type="entry name" value="Mth_GPCR"/>
</dbReference>
<dbReference type="OrthoDB" id="6134459at2759"/>
<dbReference type="InterPro" id="IPR017981">
    <property type="entry name" value="GPCR_2-like_7TM"/>
</dbReference>
<evidence type="ECO:0000256" key="5">
    <source>
        <dbReference type="ARBA" id="ARBA00022729"/>
    </source>
</evidence>
<dbReference type="InterPro" id="IPR044860">
    <property type="entry name" value="Methusela_ecto_dom_1"/>
</dbReference>
<keyword evidence="8 13" id="KW-0472">Membrane</keyword>
<evidence type="ECO:0000259" key="15">
    <source>
        <dbReference type="PROSITE" id="PS50261"/>
    </source>
</evidence>
<evidence type="ECO:0000256" key="14">
    <source>
        <dbReference type="SAM" id="SignalP"/>
    </source>
</evidence>
<dbReference type="InterPro" id="IPR010596">
    <property type="entry name" value="Methuselah_N_dom"/>
</dbReference>
<accession>A0A1I8NS24</accession>
<dbReference type="Gene3D" id="1.20.1070.10">
    <property type="entry name" value="Rhodopsin 7-helix transmembrane proteins"/>
    <property type="match status" value="1"/>
</dbReference>
<feature type="transmembrane region" description="Helical" evidence="13">
    <location>
        <begin position="373"/>
        <end position="393"/>
    </location>
</feature>
<feature type="chain" id="PRO_5009325470" description="G-protein coupled receptors family 2 profile 2 domain-containing protein" evidence="14">
    <location>
        <begin position="23"/>
        <end position="468"/>
    </location>
</feature>
<evidence type="ECO:0000256" key="2">
    <source>
        <dbReference type="ARBA" id="ARBA00008979"/>
    </source>
</evidence>
<evidence type="ECO:0000313" key="17">
    <source>
        <dbReference type="Proteomes" id="UP000095300"/>
    </source>
</evidence>
<dbReference type="EnsemblMetazoa" id="SCAU001540-RA">
    <property type="protein sequence ID" value="SCAU001540-PA"/>
    <property type="gene ID" value="SCAU001540"/>
</dbReference>
<keyword evidence="9" id="KW-1015">Disulfide bond</keyword>
<dbReference type="PANTHER" id="PTHR47154">
    <property type="entry name" value="G-PROTEIN COUPLED RECEPTOR MTH-RELATED"/>
    <property type="match status" value="1"/>
</dbReference>
<keyword evidence="12" id="KW-0807">Transducer</keyword>
<evidence type="ECO:0000256" key="3">
    <source>
        <dbReference type="ARBA" id="ARBA00022475"/>
    </source>
</evidence>
<dbReference type="InterPro" id="IPR036272">
    <property type="entry name" value="Methuselah_N_sf"/>
</dbReference>
<comment type="subcellular location">
    <subcellularLocation>
        <location evidence="1">Cell membrane</location>
        <topology evidence="1">Multi-pass membrane protein</topology>
    </subcellularLocation>
</comment>
<evidence type="ECO:0000313" key="16">
    <source>
        <dbReference type="EnsemblMetazoa" id="SCAU001540-PA"/>
    </source>
</evidence>
<keyword evidence="10" id="KW-0675">Receptor</keyword>
<evidence type="ECO:0000256" key="6">
    <source>
        <dbReference type="ARBA" id="ARBA00022989"/>
    </source>
</evidence>
<evidence type="ECO:0000256" key="9">
    <source>
        <dbReference type="ARBA" id="ARBA00023157"/>
    </source>
</evidence>
<evidence type="ECO:0000256" key="8">
    <source>
        <dbReference type="ARBA" id="ARBA00023136"/>
    </source>
</evidence>
<name>A0A1I8NS24_STOCA</name>
<evidence type="ECO:0000256" key="12">
    <source>
        <dbReference type="ARBA" id="ARBA00023224"/>
    </source>
</evidence>
<dbReference type="PROSITE" id="PS50261">
    <property type="entry name" value="G_PROTEIN_RECEP_F2_4"/>
    <property type="match status" value="1"/>
</dbReference>
<proteinExistence type="inferred from homology"/>
<dbReference type="Proteomes" id="UP000095300">
    <property type="component" value="Unassembled WGS sequence"/>
</dbReference>
<dbReference type="GO" id="GO:0007166">
    <property type="term" value="P:cell surface receptor signaling pathway"/>
    <property type="evidence" value="ECO:0007669"/>
    <property type="project" value="InterPro"/>
</dbReference>
<dbReference type="KEGG" id="scac:106093650"/>
<protein>
    <recommendedName>
        <fullName evidence="15">G-protein coupled receptors family 2 profile 2 domain-containing protein</fullName>
    </recommendedName>
</protein>
<dbReference type="Gene3D" id="2.170.180.11">
    <property type="entry name" value="Methuselah ectodomain, domain 2"/>
    <property type="match status" value="1"/>
</dbReference>
<keyword evidence="4 13" id="KW-0812">Transmembrane</keyword>
<evidence type="ECO:0000256" key="1">
    <source>
        <dbReference type="ARBA" id="ARBA00004651"/>
    </source>
</evidence>